<evidence type="ECO:0000313" key="3">
    <source>
        <dbReference type="EMBL" id="KAK8023691.1"/>
    </source>
</evidence>
<protein>
    <submittedName>
        <fullName evidence="3">Uncharacterized protein</fullName>
    </submittedName>
</protein>
<feature type="compositionally biased region" description="Low complexity" evidence="1">
    <location>
        <begin position="151"/>
        <end position="171"/>
    </location>
</feature>
<accession>A0ABR1S246</accession>
<dbReference type="Proteomes" id="UP001444661">
    <property type="component" value="Unassembled WGS sequence"/>
</dbReference>
<dbReference type="EMBL" id="JAQQWK010000011">
    <property type="protein sequence ID" value="KAK8023691.1"/>
    <property type="molecule type" value="Genomic_DNA"/>
</dbReference>
<evidence type="ECO:0000313" key="4">
    <source>
        <dbReference type="Proteomes" id="UP001444661"/>
    </source>
</evidence>
<feature type="chain" id="PRO_5045869870" evidence="2">
    <location>
        <begin position="22"/>
        <end position="204"/>
    </location>
</feature>
<name>A0ABR1S246_9PEZI</name>
<keyword evidence="4" id="KW-1185">Reference proteome</keyword>
<reference evidence="3 4" key="1">
    <citation type="submission" date="2023-01" db="EMBL/GenBank/DDBJ databases">
        <title>Analysis of 21 Apiospora genomes using comparative genomics revels a genus with tremendous synthesis potential of carbohydrate active enzymes and secondary metabolites.</title>
        <authorList>
            <person name="Sorensen T."/>
        </authorList>
    </citation>
    <scope>NUCLEOTIDE SEQUENCE [LARGE SCALE GENOMIC DNA]</scope>
    <source>
        <strain evidence="3 4">CBS 33761</strain>
    </source>
</reference>
<gene>
    <name evidence="3" type="ORF">PG993_011757</name>
</gene>
<comment type="caution">
    <text evidence="3">The sequence shown here is derived from an EMBL/GenBank/DDBJ whole genome shotgun (WGS) entry which is preliminary data.</text>
</comment>
<feature type="region of interest" description="Disordered" evidence="1">
    <location>
        <begin position="142"/>
        <end position="171"/>
    </location>
</feature>
<proteinExistence type="predicted"/>
<sequence length="204" mass="21874">MCFIMDVLLLSLLGLVAFCDAQLPTVRIIFRNSMWQDNSTNSPSQVLSPEPTGVPGINKTVPIINGTVPSGVAIHDHGGPICPPYYDDWAMANPIHDGIMYLRGKADCTAAGVPGCTWCQRVSCSYNSAIFVCNTNYATPVSPPATPSPITPSSSSTTASRTRYRASTTATSRRARSLTTITGTFTLGTRTVNEVGWRCWVPGI</sequence>
<organism evidence="3 4">
    <name type="scientific">Apiospora rasikravindrae</name>
    <dbReference type="NCBI Taxonomy" id="990691"/>
    <lineage>
        <taxon>Eukaryota</taxon>
        <taxon>Fungi</taxon>
        <taxon>Dikarya</taxon>
        <taxon>Ascomycota</taxon>
        <taxon>Pezizomycotina</taxon>
        <taxon>Sordariomycetes</taxon>
        <taxon>Xylariomycetidae</taxon>
        <taxon>Amphisphaeriales</taxon>
        <taxon>Apiosporaceae</taxon>
        <taxon>Apiospora</taxon>
    </lineage>
</organism>
<evidence type="ECO:0000256" key="2">
    <source>
        <dbReference type="SAM" id="SignalP"/>
    </source>
</evidence>
<feature type="signal peptide" evidence="2">
    <location>
        <begin position="1"/>
        <end position="21"/>
    </location>
</feature>
<keyword evidence="2" id="KW-0732">Signal</keyword>
<evidence type="ECO:0000256" key="1">
    <source>
        <dbReference type="SAM" id="MobiDB-lite"/>
    </source>
</evidence>